<dbReference type="PANTHER" id="PTHR23028">
    <property type="entry name" value="ACETYLTRANSFERASE"/>
    <property type="match status" value="1"/>
</dbReference>
<sequence>MSTSQVLPRPATASKPTTPRERFAGLDGLRALAILAVFVFHLHDGWLPGGFLGVDVFFVLSGFLITALLVREINDRGRIDLRGFYVRRARRLLPALALCLLLATLIARLVSPELVVGIGRQLAGAATFSTNWLEIASGQSYFDQTAPILFMNLWSLAVEEQFYLLWPIVAFVLLVRLRPGARYLVPLTVAAASTVLMAALFAPGQDATRVYYGTDTHLMGLMLGAALAFTWTGPRRAPVEAFALRHRAWLGPVALAGLLAAMVLLDESSPLTYRGGFAVVSVLTGVLVLATIARGLGAPTPLQRLLDARVPTWIGRRSYGLYLWHWPAIVVADALLPGAPGSVEFGLSRVAAVLATVLVAEASFRFVEAPVLARGYRAVAADAVGRLRRIGVARARAWVALSLVGALAFGALVATAPLQSETARVLVENAVAAEPTLGAPGPAAGSGEPAPGAPEPGPAGAPAPGQSDADTGTAATGTAATAPGQGQQPPRPARAPRRAACRRPRRLPRPRPRPPRRPPRTGRCPPAPRSTASATR</sequence>
<keyword evidence="2" id="KW-0472">Membrane</keyword>
<dbReference type="AlphaFoldDB" id="A0A6G7Y6N1"/>
<dbReference type="GO" id="GO:0016020">
    <property type="term" value="C:membrane"/>
    <property type="evidence" value="ECO:0007669"/>
    <property type="project" value="TreeGrafter"/>
</dbReference>
<name>A0A6G7Y6N1_9ACTN</name>
<evidence type="ECO:0000313" key="5">
    <source>
        <dbReference type="Proteomes" id="UP000501058"/>
    </source>
</evidence>
<evidence type="ECO:0000313" key="4">
    <source>
        <dbReference type="EMBL" id="QIK72277.1"/>
    </source>
</evidence>
<accession>A0A6G7Y6N1</accession>
<feature type="transmembrane region" description="Helical" evidence="2">
    <location>
        <begin position="216"/>
        <end position="234"/>
    </location>
</feature>
<feature type="transmembrane region" description="Helical" evidence="2">
    <location>
        <begin position="184"/>
        <end position="204"/>
    </location>
</feature>
<dbReference type="KEGG" id="prv:G7070_08360"/>
<reference evidence="4 5" key="1">
    <citation type="submission" date="2020-03" db="EMBL/GenBank/DDBJ databases">
        <title>Propioniciclava sp. nov., isolated from Hydrophilus acuminatus.</title>
        <authorList>
            <person name="Hyun D.-W."/>
            <person name="Bae J.-W."/>
        </authorList>
    </citation>
    <scope>NUCLEOTIDE SEQUENCE [LARGE SCALE GENOMIC DNA]</scope>
    <source>
        <strain evidence="4 5">HDW11</strain>
    </source>
</reference>
<feature type="transmembrane region" description="Helical" evidence="2">
    <location>
        <begin position="277"/>
        <end position="298"/>
    </location>
</feature>
<evidence type="ECO:0000259" key="3">
    <source>
        <dbReference type="Pfam" id="PF01757"/>
    </source>
</evidence>
<feature type="compositionally biased region" description="Low complexity" evidence="1">
    <location>
        <begin position="462"/>
        <end position="488"/>
    </location>
</feature>
<keyword evidence="4" id="KW-0808">Transferase</keyword>
<feature type="compositionally biased region" description="Basic residues" evidence="1">
    <location>
        <begin position="494"/>
        <end position="520"/>
    </location>
</feature>
<proteinExistence type="predicted"/>
<feature type="domain" description="Acyltransferase 3" evidence="3">
    <location>
        <begin position="24"/>
        <end position="359"/>
    </location>
</feature>
<evidence type="ECO:0000256" key="1">
    <source>
        <dbReference type="SAM" id="MobiDB-lite"/>
    </source>
</evidence>
<feature type="transmembrane region" description="Helical" evidence="2">
    <location>
        <begin position="345"/>
        <end position="367"/>
    </location>
</feature>
<feature type="transmembrane region" description="Helical" evidence="2">
    <location>
        <begin position="397"/>
        <end position="418"/>
    </location>
</feature>
<keyword evidence="5" id="KW-1185">Reference proteome</keyword>
<feature type="compositionally biased region" description="Low complexity" evidence="1">
    <location>
        <begin position="437"/>
        <end position="450"/>
    </location>
</feature>
<feature type="transmembrane region" description="Helical" evidence="2">
    <location>
        <begin position="319"/>
        <end position="339"/>
    </location>
</feature>
<keyword evidence="4" id="KW-0012">Acyltransferase</keyword>
<dbReference type="Proteomes" id="UP000501058">
    <property type="component" value="Chromosome"/>
</dbReference>
<gene>
    <name evidence="4" type="ORF">G7070_08360</name>
</gene>
<dbReference type="InterPro" id="IPR050879">
    <property type="entry name" value="Acyltransferase_3"/>
</dbReference>
<dbReference type="GO" id="GO:0009103">
    <property type="term" value="P:lipopolysaccharide biosynthetic process"/>
    <property type="evidence" value="ECO:0007669"/>
    <property type="project" value="TreeGrafter"/>
</dbReference>
<feature type="transmembrane region" description="Helical" evidence="2">
    <location>
        <begin position="246"/>
        <end position="265"/>
    </location>
</feature>
<dbReference type="GO" id="GO:0016747">
    <property type="term" value="F:acyltransferase activity, transferring groups other than amino-acyl groups"/>
    <property type="evidence" value="ECO:0007669"/>
    <property type="project" value="InterPro"/>
</dbReference>
<feature type="region of interest" description="Disordered" evidence="1">
    <location>
        <begin position="437"/>
        <end position="536"/>
    </location>
</feature>
<evidence type="ECO:0000256" key="2">
    <source>
        <dbReference type="SAM" id="Phobius"/>
    </source>
</evidence>
<dbReference type="Pfam" id="PF01757">
    <property type="entry name" value="Acyl_transf_3"/>
    <property type="match status" value="1"/>
</dbReference>
<dbReference type="PANTHER" id="PTHR23028:SF53">
    <property type="entry name" value="ACYL_TRANSF_3 DOMAIN-CONTAINING PROTEIN"/>
    <property type="match status" value="1"/>
</dbReference>
<dbReference type="InterPro" id="IPR002656">
    <property type="entry name" value="Acyl_transf_3_dom"/>
</dbReference>
<dbReference type="RefSeq" id="WP_166233353.1">
    <property type="nucleotide sequence ID" value="NZ_CP049865.1"/>
</dbReference>
<dbReference type="EMBL" id="CP049865">
    <property type="protein sequence ID" value="QIK72277.1"/>
    <property type="molecule type" value="Genomic_DNA"/>
</dbReference>
<feature type="transmembrane region" description="Helical" evidence="2">
    <location>
        <begin position="161"/>
        <end position="177"/>
    </location>
</feature>
<organism evidence="4 5">
    <name type="scientific">Propioniciclava coleopterorum</name>
    <dbReference type="NCBI Taxonomy" id="2714937"/>
    <lineage>
        <taxon>Bacteria</taxon>
        <taxon>Bacillati</taxon>
        <taxon>Actinomycetota</taxon>
        <taxon>Actinomycetes</taxon>
        <taxon>Propionibacteriales</taxon>
        <taxon>Propionibacteriaceae</taxon>
        <taxon>Propioniciclava</taxon>
    </lineage>
</organism>
<keyword evidence="2" id="KW-0812">Transmembrane</keyword>
<protein>
    <submittedName>
        <fullName evidence="4">Acyltransferase</fullName>
    </submittedName>
</protein>
<feature type="transmembrane region" description="Helical" evidence="2">
    <location>
        <begin position="49"/>
        <end position="70"/>
    </location>
</feature>
<keyword evidence="2" id="KW-1133">Transmembrane helix</keyword>
<feature type="transmembrane region" description="Helical" evidence="2">
    <location>
        <begin position="91"/>
        <end position="110"/>
    </location>
</feature>
<feature type="compositionally biased region" description="Pro residues" evidence="1">
    <location>
        <begin position="451"/>
        <end position="461"/>
    </location>
</feature>